<proteinExistence type="predicted"/>
<dbReference type="InterPro" id="IPR017946">
    <property type="entry name" value="PLC-like_Pdiesterase_TIM-brl"/>
</dbReference>
<dbReference type="Pfam" id="PF03009">
    <property type="entry name" value="GDPD"/>
    <property type="match status" value="1"/>
</dbReference>
<dbReference type="STRING" id="1801677.A2365_03565"/>
<dbReference type="GO" id="GO:0008081">
    <property type="term" value="F:phosphoric diester hydrolase activity"/>
    <property type="evidence" value="ECO:0007669"/>
    <property type="project" value="InterPro"/>
</dbReference>
<dbReference type="EMBL" id="MHMM01000004">
    <property type="protein sequence ID" value="OGZ27838.1"/>
    <property type="molecule type" value="Genomic_DNA"/>
</dbReference>
<evidence type="ECO:0000313" key="2">
    <source>
        <dbReference type="EMBL" id="OGZ27838.1"/>
    </source>
</evidence>
<gene>
    <name evidence="2" type="ORF">A2365_03565</name>
</gene>
<evidence type="ECO:0000313" key="3">
    <source>
        <dbReference type="Proteomes" id="UP000177740"/>
    </source>
</evidence>
<dbReference type="Proteomes" id="UP000177740">
    <property type="component" value="Unassembled WGS sequence"/>
</dbReference>
<name>A0A1G2ERE0_9BACT</name>
<dbReference type="InterPro" id="IPR030395">
    <property type="entry name" value="GP_PDE_dom"/>
</dbReference>
<organism evidence="2 3">
    <name type="scientific">Candidatus Nealsonbacteria bacterium RIFOXYB1_FULL_40_15</name>
    <dbReference type="NCBI Taxonomy" id="1801677"/>
    <lineage>
        <taxon>Bacteria</taxon>
        <taxon>Candidatus Nealsoniibacteriota</taxon>
    </lineage>
</organism>
<dbReference type="PANTHER" id="PTHR46211">
    <property type="entry name" value="GLYCEROPHOSPHORYL DIESTER PHOSPHODIESTERASE"/>
    <property type="match status" value="1"/>
</dbReference>
<dbReference type="PROSITE" id="PS51704">
    <property type="entry name" value="GP_PDE"/>
    <property type="match status" value="1"/>
</dbReference>
<comment type="caution">
    <text evidence="2">The sequence shown here is derived from an EMBL/GenBank/DDBJ whole genome shotgun (WGS) entry which is preliminary data.</text>
</comment>
<dbReference type="AlphaFoldDB" id="A0A1G2ERE0"/>
<dbReference type="SUPFAM" id="SSF51695">
    <property type="entry name" value="PLC-like phosphodiesterases"/>
    <property type="match status" value="1"/>
</dbReference>
<protein>
    <recommendedName>
        <fullName evidence="1">GP-PDE domain-containing protein</fullName>
    </recommendedName>
</protein>
<dbReference type="Gene3D" id="3.20.20.190">
    <property type="entry name" value="Phosphatidylinositol (PI) phosphodiesterase"/>
    <property type="match status" value="2"/>
</dbReference>
<dbReference type="CDD" id="cd08556">
    <property type="entry name" value="GDPD"/>
    <property type="match status" value="1"/>
</dbReference>
<dbReference type="GO" id="GO:0006629">
    <property type="term" value="P:lipid metabolic process"/>
    <property type="evidence" value="ECO:0007669"/>
    <property type="project" value="InterPro"/>
</dbReference>
<accession>A0A1G2ERE0</accession>
<reference evidence="2 3" key="1">
    <citation type="journal article" date="2016" name="Nat. Commun.">
        <title>Thousands of microbial genomes shed light on interconnected biogeochemical processes in an aquifer system.</title>
        <authorList>
            <person name="Anantharaman K."/>
            <person name="Brown C.T."/>
            <person name="Hug L.A."/>
            <person name="Sharon I."/>
            <person name="Castelle C.J."/>
            <person name="Probst A.J."/>
            <person name="Thomas B.C."/>
            <person name="Singh A."/>
            <person name="Wilkins M.J."/>
            <person name="Karaoz U."/>
            <person name="Brodie E.L."/>
            <person name="Williams K.H."/>
            <person name="Hubbard S.S."/>
            <person name="Banfield J.F."/>
        </authorList>
    </citation>
    <scope>NUCLEOTIDE SEQUENCE [LARGE SCALE GENOMIC DNA]</scope>
</reference>
<sequence>MIKIGHRGAMGYEKENTLASFEKAIELGADMIELDVHSKDGLIYVVHDIENMDDSTPLLEEVFDLVRKRAGLNIELKGENTAEPVAFLIKKYIKRGWKEENILVSSFNLEELKRFKKSLPSIRIGVLIKKDKGGWLEFAKNVGAFSINISLKIASRIIIELIHSQGLKAIAWTVNKEKDIKRIKEFGIDGIISDYPERL</sequence>
<feature type="domain" description="GP-PDE" evidence="1">
    <location>
        <begin position="1"/>
        <end position="199"/>
    </location>
</feature>
<dbReference type="PANTHER" id="PTHR46211:SF14">
    <property type="entry name" value="GLYCEROPHOSPHODIESTER PHOSPHODIESTERASE"/>
    <property type="match status" value="1"/>
</dbReference>
<evidence type="ECO:0000259" key="1">
    <source>
        <dbReference type="PROSITE" id="PS51704"/>
    </source>
</evidence>